<evidence type="ECO:0000313" key="3">
    <source>
        <dbReference type="Proteomes" id="UP001066276"/>
    </source>
</evidence>
<dbReference type="EMBL" id="JANPWB010000010">
    <property type="protein sequence ID" value="KAJ1140596.1"/>
    <property type="molecule type" value="Genomic_DNA"/>
</dbReference>
<feature type="compositionally biased region" description="Basic residues" evidence="1">
    <location>
        <begin position="32"/>
        <end position="44"/>
    </location>
</feature>
<evidence type="ECO:0000313" key="2">
    <source>
        <dbReference type="EMBL" id="KAJ1140596.1"/>
    </source>
</evidence>
<gene>
    <name evidence="2" type="ORF">NDU88_006945</name>
</gene>
<evidence type="ECO:0000256" key="1">
    <source>
        <dbReference type="SAM" id="MobiDB-lite"/>
    </source>
</evidence>
<protein>
    <submittedName>
        <fullName evidence="2">Uncharacterized protein</fullName>
    </submittedName>
</protein>
<accession>A0AAV7QJA8</accession>
<organism evidence="2 3">
    <name type="scientific">Pleurodeles waltl</name>
    <name type="common">Iberian ribbed newt</name>
    <dbReference type="NCBI Taxonomy" id="8319"/>
    <lineage>
        <taxon>Eukaryota</taxon>
        <taxon>Metazoa</taxon>
        <taxon>Chordata</taxon>
        <taxon>Craniata</taxon>
        <taxon>Vertebrata</taxon>
        <taxon>Euteleostomi</taxon>
        <taxon>Amphibia</taxon>
        <taxon>Batrachia</taxon>
        <taxon>Caudata</taxon>
        <taxon>Salamandroidea</taxon>
        <taxon>Salamandridae</taxon>
        <taxon>Pleurodelinae</taxon>
        <taxon>Pleurodeles</taxon>
    </lineage>
</organism>
<dbReference type="AlphaFoldDB" id="A0AAV7QJA8"/>
<proteinExistence type="predicted"/>
<feature type="compositionally biased region" description="Polar residues" evidence="1">
    <location>
        <begin position="78"/>
        <end position="88"/>
    </location>
</feature>
<sequence length="88" mass="9229">MDKGAASVQAPARPSTLPPPHTFSFRAPQAPKKLHTPSRVSRSRKPADHRQIVGRQAAVAPALDGIGCLPRPPKASPGISSPQHPSSD</sequence>
<name>A0AAV7QJA8_PLEWA</name>
<reference evidence="2" key="1">
    <citation type="journal article" date="2022" name="bioRxiv">
        <title>Sequencing and chromosome-scale assembly of the giantPleurodeles waltlgenome.</title>
        <authorList>
            <person name="Brown T."/>
            <person name="Elewa A."/>
            <person name="Iarovenko S."/>
            <person name="Subramanian E."/>
            <person name="Araus A.J."/>
            <person name="Petzold A."/>
            <person name="Susuki M."/>
            <person name="Suzuki K.-i.T."/>
            <person name="Hayashi T."/>
            <person name="Toyoda A."/>
            <person name="Oliveira C."/>
            <person name="Osipova E."/>
            <person name="Leigh N.D."/>
            <person name="Simon A."/>
            <person name="Yun M.H."/>
        </authorList>
    </citation>
    <scope>NUCLEOTIDE SEQUENCE</scope>
    <source>
        <strain evidence="2">20211129_DDA</strain>
        <tissue evidence="2">Liver</tissue>
    </source>
</reference>
<feature type="region of interest" description="Disordered" evidence="1">
    <location>
        <begin position="1"/>
        <end position="88"/>
    </location>
</feature>
<keyword evidence="3" id="KW-1185">Reference proteome</keyword>
<comment type="caution">
    <text evidence="2">The sequence shown here is derived from an EMBL/GenBank/DDBJ whole genome shotgun (WGS) entry which is preliminary data.</text>
</comment>
<dbReference type="Proteomes" id="UP001066276">
    <property type="component" value="Chromosome 6"/>
</dbReference>